<dbReference type="InterPro" id="IPR009000">
    <property type="entry name" value="Transl_B-barrel_sf"/>
</dbReference>
<dbReference type="SUPFAM" id="SSF50447">
    <property type="entry name" value="Translation proteins"/>
    <property type="match status" value="1"/>
</dbReference>
<evidence type="ECO:0000256" key="1">
    <source>
        <dbReference type="ARBA" id="ARBA00007249"/>
    </source>
</evidence>
<dbReference type="SUPFAM" id="SSF50465">
    <property type="entry name" value="EF-Tu/eEF-1alpha/eIF2-gamma C-terminal domain"/>
    <property type="match status" value="1"/>
</dbReference>
<protein>
    <recommendedName>
        <fullName evidence="4">Tr-type G domain-containing protein</fullName>
    </recommendedName>
</protein>
<accession>A0ABR2HUB8</accession>
<dbReference type="Gene3D" id="3.40.50.300">
    <property type="entry name" value="P-loop containing nucleotide triphosphate hydrolases"/>
    <property type="match status" value="1"/>
</dbReference>
<feature type="domain" description="Tr-type G" evidence="4">
    <location>
        <begin position="1"/>
        <end position="164"/>
    </location>
</feature>
<dbReference type="EMBL" id="JAPFFF010000023">
    <property type="protein sequence ID" value="KAK8852706.1"/>
    <property type="molecule type" value="Genomic_DNA"/>
</dbReference>
<comment type="caution">
    <text evidence="5">The sequence shown here is derived from an EMBL/GenBank/DDBJ whole genome shotgun (WGS) entry which is preliminary data.</text>
</comment>
<keyword evidence="2" id="KW-0547">Nucleotide-binding</keyword>
<reference evidence="5 6" key="1">
    <citation type="submission" date="2024-04" db="EMBL/GenBank/DDBJ databases">
        <title>Tritrichomonas musculus Genome.</title>
        <authorList>
            <person name="Alves-Ferreira E."/>
            <person name="Grigg M."/>
            <person name="Lorenzi H."/>
            <person name="Galac M."/>
        </authorList>
    </citation>
    <scope>NUCLEOTIDE SEQUENCE [LARGE SCALE GENOMIC DNA]</scope>
    <source>
        <strain evidence="5 6">EAF2021</strain>
    </source>
</reference>
<dbReference type="SUPFAM" id="SSF52540">
    <property type="entry name" value="P-loop containing nucleoside triphosphate hydrolases"/>
    <property type="match status" value="1"/>
</dbReference>
<dbReference type="InterPro" id="IPR054696">
    <property type="entry name" value="GTP-eEF1A_C"/>
</dbReference>
<proteinExistence type="inferred from homology"/>
<evidence type="ECO:0000256" key="3">
    <source>
        <dbReference type="ARBA" id="ARBA00023134"/>
    </source>
</evidence>
<dbReference type="InterPro" id="IPR009001">
    <property type="entry name" value="Transl_elong_EF1A/Init_IF2_C"/>
</dbReference>
<dbReference type="Proteomes" id="UP001470230">
    <property type="component" value="Unassembled WGS sequence"/>
</dbReference>
<sequence>MSIWLSYKELHLPNDNIRIINAPGNQKYIKEMINGEAFSDAAVLVVDATPENFERGIAEGGQTREHAIISFAFNKKQIIVAINKMDDETVRYSEDRYNYIKNEMTKLLTNIGYEQKCFRFIPISGLKGDNLITKSLNMTWWKGPSLLEMIDSFEKPERRIKTPLRFVVHKTIKIKNNETRAIGRVEYGFIKKDQMIAVAPSGIITKVDLIHKDRYSVGHAIAGDWVKLKLNISINDIKAGYVIGDQEIDPPNNCSILTAHLIVIDNPKQQFKAGYSSVFDFHGLHVTCEIVEIVQRVGRWHGKSIADKPEYISKNDAAIVIVRTEIPVAIDDYNYPKLSQFSVRDGEHIIAIGVVQSIQS</sequence>
<dbReference type="Pfam" id="PF22594">
    <property type="entry name" value="GTP-eEF1A_C"/>
    <property type="match status" value="1"/>
</dbReference>
<name>A0ABR2HUB8_9EUKA</name>
<comment type="similarity">
    <text evidence="1">Belongs to the TRAFAC class translation factor GTPase superfamily. Classic translation factor GTPase family. EF-Tu/EF-1A subfamily.</text>
</comment>
<evidence type="ECO:0000313" key="5">
    <source>
        <dbReference type="EMBL" id="KAK8852706.1"/>
    </source>
</evidence>
<evidence type="ECO:0000313" key="6">
    <source>
        <dbReference type="Proteomes" id="UP001470230"/>
    </source>
</evidence>
<dbReference type="InterPro" id="IPR027417">
    <property type="entry name" value="P-loop_NTPase"/>
</dbReference>
<keyword evidence="3" id="KW-0342">GTP-binding</keyword>
<evidence type="ECO:0000259" key="4">
    <source>
        <dbReference type="PROSITE" id="PS51722"/>
    </source>
</evidence>
<dbReference type="Pfam" id="PF00009">
    <property type="entry name" value="GTP_EFTU"/>
    <property type="match status" value="1"/>
</dbReference>
<dbReference type="InterPro" id="IPR000795">
    <property type="entry name" value="T_Tr_GTP-bd_dom"/>
</dbReference>
<keyword evidence="6" id="KW-1185">Reference proteome</keyword>
<dbReference type="InterPro" id="IPR050100">
    <property type="entry name" value="TRAFAC_GTPase_members"/>
</dbReference>
<gene>
    <name evidence="5" type="ORF">M9Y10_017695</name>
</gene>
<evidence type="ECO:0000256" key="2">
    <source>
        <dbReference type="ARBA" id="ARBA00022741"/>
    </source>
</evidence>
<dbReference type="PROSITE" id="PS51722">
    <property type="entry name" value="G_TR_2"/>
    <property type="match status" value="1"/>
</dbReference>
<organism evidence="5 6">
    <name type="scientific">Tritrichomonas musculus</name>
    <dbReference type="NCBI Taxonomy" id="1915356"/>
    <lineage>
        <taxon>Eukaryota</taxon>
        <taxon>Metamonada</taxon>
        <taxon>Parabasalia</taxon>
        <taxon>Tritrichomonadida</taxon>
        <taxon>Tritrichomonadidae</taxon>
        <taxon>Tritrichomonas</taxon>
    </lineage>
</organism>
<dbReference type="Gene3D" id="2.40.30.10">
    <property type="entry name" value="Translation factors"/>
    <property type="match status" value="2"/>
</dbReference>
<dbReference type="PANTHER" id="PTHR23115">
    <property type="entry name" value="TRANSLATION FACTOR"/>
    <property type="match status" value="1"/>
</dbReference>